<dbReference type="GO" id="GO:0016491">
    <property type="term" value="F:oxidoreductase activity"/>
    <property type="evidence" value="ECO:0007669"/>
    <property type="project" value="UniProtKB-KW"/>
</dbReference>
<dbReference type="EMBL" id="VHSH01000001">
    <property type="protein sequence ID" value="TQV83808.1"/>
    <property type="molecule type" value="Genomic_DNA"/>
</dbReference>
<dbReference type="InterPro" id="IPR050791">
    <property type="entry name" value="Aldo-Keto_reductase"/>
</dbReference>
<evidence type="ECO:0000259" key="2">
    <source>
        <dbReference type="Pfam" id="PF00248"/>
    </source>
</evidence>
<evidence type="ECO:0000313" key="4">
    <source>
        <dbReference type="Proteomes" id="UP000315252"/>
    </source>
</evidence>
<keyword evidence="1" id="KW-0560">Oxidoreductase</keyword>
<dbReference type="OrthoDB" id="9773828at2"/>
<sequence length="270" mass="29311">MTSQRDNITRSFKIGGNLEVNRLGYGAMRLTGQPGNFGPYPQWDQGLTLLRRAHDLGVTFFDSAWAYGPETADRIVGEALGGRDAVIATKGGVDKPEPGRILVDGSRGTLLRQIDKALINLRRDRIDLFQLHRVDPDTPIETSVRALAEAQADGRIRHIGLSNVTRADLERALSVAPIASVQNRFNMAETSAQDLVEFTAEQGIAFIPYGPLGANPMQPGAKLDPKQALAWLLARSPNIIVIPGTTSIVHLDDNWRAWDLVSTAKDGGAA</sequence>
<dbReference type="GO" id="GO:0005737">
    <property type="term" value="C:cytoplasm"/>
    <property type="evidence" value="ECO:0007669"/>
    <property type="project" value="TreeGrafter"/>
</dbReference>
<organism evidence="3 4">
    <name type="scientific">Denitrobaculum tricleocarpae</name>
    <dbReference type="NCBI Taxonomy" id="2591009"/>
    <lineage>
        <taxon>Bacteria</taxon>
        <taxon>Pseudomonadati</taxon>
        <taxon>Pseudomonadota</taxon>
        <taxon>Alphaproteobacteria</taxon>
        <taxon>Rhodospirillales</taxon>
        <taxon>Rhodospirillaceae</taxon>
        <taxon>Denitrobaculum</taxon>
    </lineage>
</organism>
<evidence type="ECO:0000256" key="1">
    <source>
        <dbReference type="ARBA" id="ARBA00023002"/>
    </source>
</evidence>
<proteinExistence type="predicted"/>
<feature type="domain" description="NADP-dependent oxidoreductase" evidence="2">
    <location>
        <begin position="22"/>
        <end position="214"/>
    </location>
</feature>
<dbReference type="Gene3D" id="3.20.20.100">
    <property type="entry name" value="NADP-dependent oxidoreductase domain"/>
    <property type="match status" value="1"/>
</dbReference>
<dbReference type="InterPro" id="IPR023210">
    <property type="entry name" value="NADP_OxRdtase_dom"/>
</dbReference>
<accession>A0A545U2X9</accession>
<dbReference type="CDD" id="cd19088">
    <property type="entry name" value="AKR_AKR13B1"/>
    <property type="match status" value="1"/>
</dbReference>
<dbReference type="PANTHER" id="PTHR43625">
    <property type="entry name" value="AFLATOXIN B1 ALDEHYDE REDUCTASE"/>
    <property type="match status" value="1"/>
</dbReference>
<dbReference type="PANTHER" id="PTHR43625:SF40">
    <property type="entry name" value="ALDO-KETO REDUCTASE YAKC [NADP(+)]"/>
    <property type="match status" value="1"/>
</dbReference>
<protein>
    <submittedName>
        <fullName evidence="3">Aldo/keto reductase</fullName>
    </submittedName>
</protein>
<dbReference type="Proteomes" id="UP000315252">
    <property type="component" value="Unassembled WGS sequence"/>
</dbReference>
<reference evidence="3 4" key="1">
    <citation type="submission" date="2019-06" db="EMBL/GenBank/DDBJ databases">
        <title>Whole genome sequence for Rhodospirillaceae sp. R148.</title>
        <authorList>
            <person name="Wang G."/>
        </authorList>
    </citation>
    <scope>NUCLEOTIDE SEQUENCE [LARGE SCALE GENOMIC DNA]</scope>
    <source>
        <strain evidence="3 4">R148</strain>
    </source>
</reference>
<evidence type="ECO:0000313" key="3">
    <source>
        <dbReference type="EMBL" id="TQV83808.1"/>
    </source>
</evidence>
<dbReference type="InterPro" id="IPR036812">
    <property type="entry name" value="NAD(P)_OxRdtase_dom_sf"/>
</dbReference>
<comment type="caution">
    <text evidence="3">The sequence shown here is derived from an EMBL/GenBank/DDBJ whole genome shotgun (WGS) entry which is preliminary data.</text>
</comment>
<dbReference type="SUPFAM" id="SSF51430">
    <property type="entry name" value="NAD(P)-linked oxidoreductase"/>
    <property type="match status" value="1"/>
</dbReference>
<gene>
    <name evidence="3" type="ORF">FKG95_04305</name>
</gene>
<dbReference type="Pfam" id="PF00248">
    <property type="entry name" value="Aldo_ket_red"/>
    <property type="match status" value="1"/>
</dbReference>
<dbReference type="AlphaFoldDB" id="A0A545U2X9"/>
<keyword evidence="4" id="KW-1185">Reference proteome</keyword>
<dbReference type="RefSeq" id="WP_142895043.1">
    <property type="nucleotide sequence ID" value="NZ_ML660052.1"/>
</dbReference>
<name>A0A545U2X9_9PROT</name>